<dbReference type="AlphaFoldDB" id="A0A1U7PZF2"/>
<protein>
    <submittedName>
        <fullName evidence="2">Uncharacterized protein</fullName>
    </submittedName>
</protein>
<name>A0A1U7PZF2_9FLAO</name>
<gene>
    <name evidence="2" type="ORF">SAMN05660493_02705</name>
</gene>
<keyword evidence="3" id="KW-1185">Reference proteome</keyword>
<dbReference type="RefSeq" id="WP_076784086.1">
    <property type="nucleotide sequence ID" value="NZ_FTPU01000036.1"/>
</dbReference>
<dbReference type="EMBL" id="FTPU01000036">
    <property type="protein sequence ID" value="SIT97974.1"/>
    <property type="molecule type" value="Genomic_DNA"/>
</dbReference>
<evidence type="ECO:0000313" key="3">
    <source>
        <dbReference type="Proteomes" id="UP000187261"/>
    </source>
</evidence>
<evidence type="ECO:0000313" key="2">
    <source>
        <dbReference type="EMBL" id="SIT97974.1"/>
    </source>
</evidence>
<feature type="coiled-coil region" evidence="1">
    <location>
        <begin position="109"/>
        <end position="158"/>
    </location>
</feature>
<dbReference type="Proteomes" id="UP000187261">
    <property type="component" value="Unassembled WGS sequence"/>
</dbReference>
<organism evidence="2 3">
    <name type="scientific">Epilithonimonas bovis DSM 19482</name>
    <dbReference type="NCBI Taxonomy" id="1121284"/>
    <lineage>
        <taxon>Bacteria</taxon>
        <taxon>Pseudomonadati</taxon>
        <taxon>Bacteroidota</taxon>
        <taxon>Flavobacteriia</taxon>
        <taxon>Flavobacteriales</taxon>
        <taxon>Weeksellaceae</taxon>
        <taxon>Chryseobacterium group</taxon>
        <taxon>Epilithonimonas</taxon>
    </lineage>
</organism>
<keyword evidence="1" id="KW-0175">Coiled coil</keyword>
<proteinExistence type="predicted"/>
<accession>A0A1U7PZF2</accession>
<evidence type="ECO:0000256" key="1">
    <source>
        <dbReference type="SAM" id="Coils"/>
    </source>
</evidence>
<sequence>MDIKSGTNAKDLKIRVRYLTMLNLKILKESLGISSYDLLIQDMIKTVNNAKILNDISNNQLTEILSKHINKNLKSTDSILKRLSAYEMNYFTSIIDEIKMVSKQENETFKLLEKINNNLSTKVERENEEENIFQNYRYKELEKSHDFLSQKNEILNSKLNFLLNKVSKNDGVFSKGFTIKLDENDLDFLKEEK</sequence>
<reference evidence="3" key="1">
    <citation type="submission" date="2016-10" db="EMBL/GenBank/DDBJ databases">
        <authorList>
            <person name="Varghese N."/>
            <person name="Submissions S."/>
        </authorList>
    </citation>
    <scope>NUCLEOTIDE SEQUENCE [LARGE SCALE GENOMIC DNA]</scope>
    <source>
        <strain evidence="3">DSM 19482</strain>
    </source>
</reference>